<evidence type="ECO:0000313" key="1">
    <source>
        <dbReference type="EMBL" id="TWT29125.1"/>
    </source>
</evidence>
<reference evidence="1 2" key="1">
    <citation type="submission" date="2019-08" db="EMBL/GenBank/DDBJ databases">
        <authorList>
            <person name="Lei W."/>
        </authorList>
    </citation>
    <scope>NUCLEOTIDE SEQUENCE [LARGE SCALE GENOMIC DNA]</scope>
    <source>
        <strain evidence="1 2">CCUG 58627</strain>
    </source>
</reference>
<accession>A0A5C5UUU3</accession>
<dbReference type="EMBL" id="VOHM01000001">
    <property type="protein sequence ID" value="TWT29125.1"/>
    <property type="molecule type" value="Genomic_DNA"/>
</dbReference>
<dbReference type="PANTHER" id="PTHR30528:SF0">
    <property type="entry name" value="CYTOPLASMIC PROTEIN"/>
    <property type="match status" value="1"/>
</dbReference>
<dbReference type="Proteomes" id="UP000320791">
    <property type="component" value="Unassembled WGS sequence"/>
</dbReference>
<organism evidence="1 2">
    <name type="scientific">Corynebacterium canis</name>
    <dbReference type="NCBI Taxonomy" id="679663"/>
    <lineage>
        <taxon>Bacteria</taxon>
        <taxon>Bacillati</taxon>
        <taxon>Actinomycetota</taxon>
        <taxon>Actinomycetes</taxon>
        <taxon>Mycobacteriales</taxon>
        <taxon>Corynebacteriaceae</taxon>
        <taxon>Corynebacterium</taxon>
    </lineage>
</organism>
<name>A0A5C5UUU3_9CORY</name>
<dbReference type="Pfam" id="PF06224">
    <property type="entry name" value="AlkZ-like"/>
    <property type="match status" value="1"/>
</dbReference>
<comment type="caution">
    <text evidence="1">The sequence shown here is derived from an EMBL/GenBank/DDBJ whole genome shotgun (WGS) entry which is preliminary data.</text>
</comment>
<sequence length="352" mass="39849">MDRVGVVQVDSVNVLTRAHYLPFFSRLGAYDTALLDGMRDQHPWPLVESWAHMASLIPSSRWPLFEFRQAKARLEAWGGLDDTLKQHPGIIEAILAEFDQHGALTSRECEAGLKLEEERRKDNWGWNWSSTKLTIEYLFRAGVLASTGRNAQFERVFDLSERVIPAETYAQLGAIPFTQAHIELVRTAARAMGVATRASLRDYFRMTGQETAPAIEHLLGTGELEAVEVADLGEHFLWTAARRPRKADVVTLVNPFDSLIWHRERTQQLFGMHYRIGIYTPRAQRTHGYYVLPFVFGDELVGRVDLKADRRTGTLRVQQLTWEPDAPRTAPAALDHTLESMAGWLGLDGVSK</sequence>
<dbReference type="PANTHER" id="PTHR30528">
    <property type="entry name" value="CYTOPLASMIC PROTEIN"/>
    <property type="match status" value="1"/>
</dbReference>
<dbReference type="AlphaFoldDB" id="A0A5C5UUU3"/>
<evidence type="ECO:0000313" key="2">
    <source>
        <dbReference type="Proteomes" id="UP000320791"/>
    </source>
</evidence>
<dbReference type="OrthoDB" id="9787207at2"/>
<protein>
    <submittedName>
        <fullName evidence="1">Winged helix-turn-helix domain-containing protein</fullName>
    </submittedName>
</protein>
<gene>
    <name evidence="1" type="ORF">FRX94_00890</name>
</gene>
<keyword evidence="2" id="KW-1185">Reference proteome</keyword>
<dbReference type="InterPro" id="IPR009351">
    <property type="entry name" value="AlkZ-like"/>
</dbReference>
<proteinExistence type="predicted"/>